<comment type="caution">
    <text evidence="2">The sequence shown here is derived from an EMBL/GenBank/DDBJ whole genome shotgun (WGS) entry which is preliminary data.</text>
</comment>
<evidence type="ECO:0000313" key="3">
    <source>
        <dbReference type="Proteomes" id="UP000230340"/>
    </source>
</evidence>
<evidence type="ECO:0000256" key="1">
    <source>
        <dbReference type="SAM" id="Phobius"/>
    </source>
</evidence>
<accession>A0A2H0XGH4</accession>
<name>A0A2H0XGH4_UNCKA</name>
<dbReference type="SUPFAM" id="SSF53756">
    <property type="entry name" value="UDP-Glycosyltransferase/glycogen phosphorylase"/>
    <property type="match status" value="1"/>
</dbReference>
<dbReference type="Proteomes" id="UP000230340">
    <property type="component" value="Unassembled WGS sequence"/>
</dbReference>
<organism evidence="2 3">
    <name type="scientific">candidate division WWE3 bacterium CG08_land_8_20_14_0_20_40_13</name>
    <dbReference type="NCBI Taxonomy" id="1975084"/>
    <lineage>
        <taxon>Bacteria</taxon>
        <taxon>Katanobacteria</taxon>
    </lineage>
</organism>
<dbReference type="Gene3D" id="3.40.50.2000">
    <property type="entry name" value="Glycogen Phosphorylase B"/>
    <property type="match status" value="1"/>
</dbReference>
<keyword evidence="1" id="KW-1133">Transmembrane helix</keyword>
<evidence type="ECO:0008006" key="4">
    <source>
        <dbReference type="Google" id="ProtNLM"/>
    </source>
</evidence>
<proteinExistence type="predicted"/>
<dbReference type="AlphaFoldDB" id="A0A2H0XGH4"/>
<evidence type="ECO:0000313" key="2">
    <source>
        <dbReference type="EMBL" id="PIS23249.1"/>
    </source>
</evidence>
<dbReference type="EMBL" id="PEYT01000007">
    <property type="protein sequence ID" value="PIS23249.1"/>
    <property type="molecule type" value="Genomic_DNA"/>
</dbReference>
<feature type="transmembrane region" description="Helical" evidence="1">
    <location>
        <begin position="90"/>
        <end position="113"/>
    </location>
</feature>
<sequence length="387" mass="43882">MDEKEIKNTTLIVLTHILFRQIEEKEKPVAGPYSSVIGALEQLTDKTILLGIPLSGYKNPVLIGAPKNPKEICIPPIIGKYFPIKYLADFFISLFLLIKLLISSKGSVVVISIDPLSTLPALILKPFFGFKLIFYCVDFNKNRFGSRLMQSGYEIADKFASIYANQVWVVCESLRKYKKEYFGVGSRYTPNSFPFDDALYRNNKTKRTGNKVVWTGSTITEKQADDIIKVATGLQKIKPNLEFWFVPINRHEYFKHKIGELKIKNSKIFDVAGQKESRELVSQCDVGLAIYDKDFGSTRFIEPIKVWEYALCGIPYIISREPSVNSDAVKGGVAFLLEENNSLPNSKKISNFLERDNLKKLQNASIELAKRFDIVSVIKESFTKLST</sequence>
<keyword evidence="1" id="KW-0812">Transmembrane</keyword>
<gene>
    <name evidence="2" type="ORF">COT49_01145</name>
</gene>
<keyword evidence="1" id="KW-0472">Membrane</keyword>
<reference evidence="3" key="1">
    <citation type="submission" date="2017-09" db="EMBL/GenBank/DDBJ databases">
        <title>Depth-based differentiation of microbial function through sediment-hosted aquifers and enrichment of novel symbionts in the deep terrestrial subsurface.</title>
        <authorList>
            <person name="Probst A.J."/>
            <person name="Ladd B."/>
            <person name="Jarett J.K."/>
            <person name="Geller-Mcgrath D.E."/>
            <person name="Sieber C.M.K."/>
            <person name="Emerson J.B."/>
            <person name="Anantharaman K."/>
            <person name="Thomas B.C."/>
            <person name="Malmstrom R."/>
            <person name="Stieglmeier M."/>
            <person name="Klingl A."/>
            <person name="Woyke T."/>
            <person name="Ryan C.M."/>
            <person name="Banfield J.F."/>
        </authorList>
    </citation>
    <scope>NUCLEOTIDE SEQUENCE [LARGE SCALE GENOMIC DNA]</scope>
</reference>
<protein>
    <recommendedName>
        <fullName evidence="4">Glycosyl transferase family 1 domain-containing protein</fullName>
    </recommendedName>
</protein>